<organism evidence="2 4">
    <name type="scientific">Aspergillus granulosus</name>
    <dbReference type="NCBI Taxonomy" id="176169"/>
    <lineage>
        <taxon>Eukaryota</taxon>
        <taxon>Fungi</taxon>
        <taxon>Dikarya</taxon>
        <taxon>Ascomycota</taxon>
        <taxon>Pezizomycotina</taxon>
        <taxon>Eurotiomycetes</taxon>
        <taxon>Eurotiomycetidae</taxon>
        <taxon>Eurotiales</taxon>
        <taxon>Aspergillaceae</taxon>
        <taxon>Aspergillus</taxon>
        <taxon>Aspergillus subgen. Nidulantes</taxon>
    </lineage>
</organism>
<dbReference type="EMBL" id="JBFXLT010000157">
    <property type="protein sequence ID" value="KAL2802945.1"/>
    <property type="molecule type" value="Genomic_DNA"/>
</dbReference>
<comment type="caution">
    <text evidence="2">The sequence shown here is derived from an EMBL/GenBank/DDBJ whole genome shotgun (WGS) entry which is preliminary data.</text>
</comment>
<dbReference type="EMBL" id="JBFXLT010000040">
    <property type="protein sequence ID" value="KAL2813455.1"/>
    <property type="molecule type" value="Genomic_DNA"/>
</dbReference>
<dbReference type="Proteomes" id="UP001610334">
    <property type="component" value="Unassembled WGS sequence"/>
</dbReference>
<name>A0ABR4GV49_9EURO</name>
<gene>
    <name evidence="3" type="ORF">BJX63DRAFT_394463</name>
    <name evidence="2" type="ORF">BJX63DRAFT_413443</name>
</gene>
<evidence type="ECO:0000313" key="3">
    <source>
        <dbReference type="EMBL" id="KAL2813455.1"/>
    </source>
</evidence>
<evidence type="ECO:0000313" key="4">
    <source>
        <dbReference type="Proteomes" id="UP001610334"/>
    </source>
</evidence>
<feature type="compositionally biased region" description="Pro residues" evidence="1">
    <location>
        <begin position="1"/>
        <end position="13"/>
    </location>
</feature>
<proteinExistence type="predicted"/>
<reference evidence="2 4" key="1">
    <citation type="submission" date="2024-07" db="EMBL/GenBank/DDBJ databases">
        <title>Section-level genome sequencing and comparative genomics of Aspergillus sections Usti and Cavernicolus.</title>
        <authorList>
            <consortium name="Lawrence Berkeley National Laboratory"/>
            <person name="Nybo J.L."/>
            <person name="Vesth T.C."/>
            <person name="Theobald S."/>
            <person name="Frisvad J.C."/>
            <person name="Larsen T.O."/>
            <person name="Kjaerboelling I."/>
            <person name="Rothschild-Mancinelli K."/>
            <person name="Lyhne E.K."/>
            <person name="Kogle M.E."/>
            <person name="Barry K."/>
            <person name="Clum A."/>
            <person name="Na H."/>
            <person name="Ledsgaard L."/>
            <person name="Lin J."/>
            <person name="Lipzen A."/>
            <person name="Kuo A."/>
            <person name="Riley R."/>
            <person name="Mondo S."/>
            <person name="Labutti K."/>
            <person name="Haridas S."/>
            <person name="Pangalinan J."/>
            <person name="Salamov A.A."/>
            <person name="Simmons B.A."/>
            <person name="Magnuson J.K."/>
            <person name="Chen J."/>
            <person name="Drula E."/>
            <person name="Henrissat B."/>
            <person name="Wiebenga A."/>
            <person name="Lubbers R.J."/>
            <person name="Gomes A.C."/>
            <person name="Makela M.R."/>
            <person name="Stajich J."/>
            <person name="Grigoriev I.V."/>
            <person name="Mortensen U.H."/>
            <person name="De Vries R.P."/>
            <person name="Baker S.E."/>
            <person name="Andersen M.R."/>
        </authorList>
    </citation>
    <scope>NUCLEOTIDE SEQUENCE [LARGE SCALE GENOMIC DNA]</scope>
    <source>
        <strain evidence="2 4">CBS 588.65</strain>
    </source>
</reference>
<evidence type="ECO:0000313" key="2">
    <source>
        <dbReference type="EMBL" id="KAL2802945.1"/>
    </source>
</evidence>
<evidence type="ECO:0000256" key="1">
    <source>
        <dbReference type="SAM" id="MobiDB-lite"/>
    </source>
</evidence>
<accession>A0ABR4GV49</accession>
<sequence length="62" mass="6439">MHNPPAKPAPNPPRTRSGAGSGWAVKNPHPLRVLGMSPQRVAGPRAGSWVGDSPSPQEPEPA</sequence>
<protein>
    <submittedName>
        <fullName evidence="2">Uncharacterized protein</fullName>
    </submittedName>
</protein>
<keyword evidence="4" id="KW-1185">Reference proteome</keyword>
<feature type="region of interest" description="Disordered" evidence="1">
    <location>
        <begin position="1"/>
        <end position="62"/>
    </location>
</feature>